<sequence length="377" mass="42538">MMRYKRTKIGSDLRTDWQFTDAKWIKPLAKIRAFRTHKDRRQSCFVLVLSDINTILDRIHLFLKETAEGRLIISGVSPELFCNLEARVAQNEIPGFERLRIDYVPNTLILRYPSATQAICPLLFNLGCNPSHFDGLMPIVPYGSTDIPMADSGAKSPDFSVLDESFSRAHPSSKVAGVPTVVWEVAYSVTKKKLAEDCGRWVALSDGGVQLANGIDIEYAGKDGPVEELTWTFWELETEILDSVEDGQVLSALVREGHGNDPPQFHSFRHLTNEFYIKYIARATHILPPNSQCPKTIEILHRHVFRNPPDGKAHLPYYSYNVQAIRDAVAVLRRAHISLAEKRQLEKEGVADSVPDIEEALQQVAEFRKNKISNANT</sequence>
<dbReference type="EMBL" id="DS547174">
    <property type="protein sequence ID" value="EDQ99081.1"/>
    <property type="molecule type" value="Genomic_DNA"/>
</dbReference>
<evidence type="ECO:0000313" key="1">
    <source>
        <dbReference type="EMBL" id="EDQ99081.1"/>
    </source>
</evidence>
<name>B0E255_LACBS</name>
<gene>
    <name evidence="1" type="ORF">LACBIDRAFT_296031</name>
</gene>
<dbReference type="Proteomes" id="UP000001194">
    <property type="component" value="Unassembled WGS sequence"/>
</dbReference>
<reference evidence="1 2" key="1">
    <citation type="journal article" date="2008" name="Nature">
        <title>The genome of Laccaria bicolor provides insights into mycorrhizal symbiosis.</title>
        <authorList>
            <person name="Martin F."/>
            <person name="Aerts A."/>
            <person name="Ahren D."/>
            <person name="Brun A."/>
            <person name="Danchin E.G.J."/>
            <person name="Duchaussoy F."/>
            <person name="Gibon J."/>
            <person name="Kohler A."/>
            <person name="Lindquist E."/>
            <person name="Pereda V."/>
            <person name="Salamov A."/>
            <person name="Shapiro H.J."/>
            <person name="Wuyts J."/>
            <person name="Blaudez D."/>
            <person name="Buee M."/>
            <person name="Brokstein P."/>
            <person name="Canbaeck B."/>
            <person name="Cohen D."/>
            <person name="Courty P.E."/>
            <person name="Coutinho P.M."/>
            <person name="Delaruelle C."/>
            <person name="Detter J.C."/>
            <person name="Deveau A."/>
            <person name="DiFazio S."/>
            <person name="Duplessis S."/>
            <person name="Fraissinet-Tachet L."/>
            <person name="Lucic E."/>
            <person name="Frey-Klett P."/>
            <person name="Fourrey C."/>
            <person name="Feussner I."/>
            <person name="Gay G."/>
            <person name="Grimwood J."/>
            <person name="Hoegger P.J."/>
            <person name="Jain P."/>
            <person name="Kilaru S."/>
            <person name="Labbe J."/>
            <person name="Lin Y.C."/>
            <person name="Legue V."/>
            <person name="Le Tacon F."/>
            <person name="Marmeisse R."/>
            <person name="Melayah D."/>
            <person name="Montanini B."/>
            <person name="Muratet M."/>
            <person name="Nehls U."/>
            <person name="Niculita-Hirzel H."/>
            <person name="Oudot-Le Secq M.P."/>
            <person name="Peter M."/>
            <person name="Quesneville H."/>
            <person name="Rajashekar B."/>
            <person name="Reich M."/>
            <person name="Rouhier N."/>
            <person name="Schmutz J."/>
            <person name="Yin T."/>
            <person name="Chalot M."/>
            <person name="Henrissat B."/>
            <person name="Kuees U."/>
            <person name="Lucas S."/>
            <person name="Van de Peer Y."/>
            <person name="Podila G.K."/>
            <person name="Polle A."/>
            <person name="Pukkila P.J."/>
            <person name="Richardson P.M."/>
            <person name="Rouze P."/>
            <person name="Sanders I.R."/>
            <person name="Stajich J.E."/>
            <person name="Tunlid A."/>
            <person name="Tuskan G."/>
            <person name="Grigoriev I.V."/>
        </authorList>
    </citation>
    <scope>NUCLEOTIDE SEQUENCE [LARGE SCALE GENOMIC DNA]</scope>
    <source>
        <strain evidence="2">S238N-H82 / ATCC MYA-4686</strain>
    </source>
</reference>
<dbReference type="InParanoid" id="B0E255"/>
<dbReference type="STRING" id="486041.B0E255"/>
<proteinExistence type="predicted"/>
<dbReference type="HOGENOM" id="CLU_692820_0_0_1"/>
<organism evidence="2">
    <name type="scientific">Laccaria bicolor (strain S238N-H82 / ATCC MYA-4686)</name>
    <name type="common">Bicoloured deceiver</name>
    <name type="synonym">Laccaria laccata var. bicolor</name>
    <dbReference type="NCBI Taxonomy" id="486041"/>
    <lineage>
        <taxon>Eukaryota</taxon>
        <taxon>Fungi</taxon>
        <taxon>Dikarya</taxon>
        <taxon>Basidiomycota</taxon>
        <taxon>Agaricomycotina</taxon>
        <taxon>Agaricomycetes</taxon>
        <taxon>Agaricomycetidae</taxon>
        <taxon>Agaricales</taxon>
        <taxon>Agaricineae</taxon>
        <taxon>Hydnangiaceae</taxon>
        <taxon>Laccaria</taxon>
    </lineage>
</organism>
<keyword evidence="2" id="KW-1185">Reference proteome</keyword>
<accession>B0E255</accession>
<dbReference type="OrthoDB" id="2634410at2759"/>
<dbReference type="AlphaFoldDB" id="B0E255"/>
<dbReference type="RefSeq" id="XP_001890283.1">
    <property type="nucleotide sequence ID" value="XM_001890248.1"/>
</dbReference>
<dbReference type="KEGG" id="lbc:LACBIDRAFT_296031"/>
<protein>
    <submittedName>
        <fullName evidence="1">Predicted protein</fullName>
    </submittedName>
</protein>
<evidence type="ECO:0000313" key="2">
    <source>
        <dbReference type="Proteomes" id="UP000001194"/>
    </source>
</evidence>
<dbReference type="GeneID" id="6085927"/>